<feature type="compositionally biased region" description="Polar residues" evidence="2">
    <location>
        <begin position="123"/>
        <end position="148"/>
    </location>
</feature>
<dbReference type="Proteomes" id="UP000077521">
    <property type="component" value="Unassembled WGS sequence"/>
</dbReference>
<organism evidence="3 4">
    <name type="scientific">Tilletia indica</name>
    <dbReference type="NCBI Taxonomy" id="43049"/>
    <lineage>
        <taxon>Eukaryota</taxon>
        <taxon>Fungi</taxon>
        <taxon>Dikarya</taxon>
        <taxon>Basidiomycota</taxon>
        <taxon>Ustilaginomycotina</taxon>
        <taxon>Exobasidiomycetes</taxon>
        <taxon>Tilletiales</taxon>
        <taxon>Tilletiaceae</taxon>
        <taxon>Tilletia</taxon>
    </lineage>
</organism>
<feature type="region of interest" description="Disordered" evidence="2">
    <location>
        <begin position="1"/>
        <end position="85"/>
    </location>
</feature>
<evidence type="ECO:0000256" key="1">
    <source>
        <dbReference type="SAM" id="Coils"/>
    </source>
</evidence>
<feature type="region of interest" description="Disordered" evidence="2">
    <location>
        <begin position="120"/>
        <end position="189"/>
    </location>
</feature>
<reference evidence="3" key="2">
    <citation type="journal article" date="2019" name="IMA Fungus">
        <title>Genome sequencing and comparison of five Tilletia species to identify candidate genes for the detection of regulated species infecting wheat.</title>
        <authorList>
            <person name="Nguyen H.D.T."/>
            <person name="Sultana T."/>
            <person name="Kesanakurti P."/>
            <person name="Hambleton S."/>
        </authorList>
    </citation>
    <scope>NUCLEOTIDE SEQUENCE</scope>
    <source>
        <strain evidence="3">DAOMC 236416</strain>
    </source>
</reference>
<evidence type="ECO:0000313" key="4">
    <source>
        <dbReference type="Proteomes" id="UP000077521"/>
    </source>
</evidence>
<evidence type="ECO:0000313" key="3">
    <source>
        <dbReference type="EMBL" id="KAE8235059.1"/>
    </source>
</evidence>
<proteinExistence type="predicted"/>
<keyword evidence="1" id="KW-0175">Coiled coil</keyword>
<evidence type="ECO:0000256" key="2">
    <source>
        <dbReference type="SAM" id="MobiDB-lite"/>
    </source>
</evidence>
<feature type="coiled-coil region" evidence="1">
    <location>
        <begin position="85"/>
        <end position="114"/>
    </location>
</feature>
<comment type="caution">
    <text evidence="3">The sequence shown here is derived from an EMBL/GenBank/DDBJ whole genome shotgun (WGS) entry which is preliminary data.</text>
</comment>
<name>A0A177SWW2_9BASI</name>
<feature type="compositionally biased region" description="Basic and acidic residues" evidence="2">
    <location>
        <begin position="150"/>
        <end position="161"/>
    </location>
</feature>
<gene>
    <name evidence="3" type="ORF">A4X13_0g9627</name>
</gene>
<dbReference type="AlphaFoldDB" id="A0A177SWW2"/>
<keyword evidence="4" id="KW-1185">Reference proteome</keyword>
<sequence length="278" mass="30441">MAPKKRKDLAEDEAVEDGSQLSLSVAGGQGQPIGSYAGSAEVEPEAEDPSQAEGSPANTIRQADDPVGFAPPSSNLKPEDDDRGYEELELALEAAELQLQLKTAELRLKKNQILQALLKKKSQQNPQEKISVSQSQRQAHIENNQIENDSVLRERQNDRLRRAGLLPPRVSEVRPSATPPAMRQQSSPPVAVLSGIDRKITGIMTSADQSGLPTTGDKSEISRAGIKVPAPEKWKGERSLQVFTDWTHSLAHYFKVHSPLSEVLKVNLIGRISHRRST</sequence>
<feature type="compositionally biased region" description="Polar residues" evidence="2">
    <location>
        <begin position="52"/>
        <end position="61"/>
    </location>
</feature>
<protein>
    <submittedName>
        <fullName evidence="3">Uncharacterized protein</fullName>
    </submittedName>
</protein>
<dbReference type="EMBL" id="LWDF02003013">
    <property type="protein sequence ID" value="KAE8235059.1"/>
    <property type="molecule type" value="Genomic_DNA"/>
</dbReference>
<reference evidence="3" key="1">
    <citation type="submission" date="2016-04" db="EMBL/GenBank/DDBJ databases">
        <authorList>
            <person name="Nguyen H.D."/>
            <person name="Samba Siva P."/>
            <person name="Cullis J."/>
            <person name="Levesque C.A."/>
            <person name="Hambleton S."/>
        </authorList>
    </citation>
    <scope>NUCLEOTIDE SEQUENCE</scope>
    <source>
        <strain evidence="3">DAOMC 236416</strain>
    </source>
</reference>
<accession>A0A177SWW2</accession>